<evidence type="ECO:0000313" key="1">
    <source>
        <dbReference type="EMBL" id="KAJ9657999.1"/>
    </source>
</evidence>
<gene>
    <name evidence="1" type="ORF">H2198_003968</name>
</gene>
<dbReference type="EMBL" id="JAPDRQ010000056">
    <property type="protein sequence ID" value="KAJ9657999.1"/>
    <property type="molecule type" value="Genomic_DNA"/>
</dbReference>
<dbReference type="Proteomes" id="UP001172386">
    <property type="component" value="Unassembled WGS sequence"/>
</dbReference>
<evidence type="ECO:0000313" key="2">
    <source>
        <dbReference type="Proteomes" id="UP001172386"/>
    </source>
</evidence>
<reference evidence="1" key="1">
    <citation type="submission" date="2022-10" db="EMBL/GenBank/DDBJ databases">
        <title>Culturing micro-colonial fungi from biological soil crusts in the Mojave desert and describing Neophaeococcomyces mojavensis, and introducing the new genera and species Taxawa tesnikishii.</title>
        <authorList>
            <person name="Kurbessoian T."/>
            <person name="Stajich J.E."/>
        </authorList>
    </citation>
    <scope>NUCLEOTIDE SEQUENCE</scope>
    <source>
        <strain evidence="1">JES_112</strain>
    </source>
</reference>
<keyword evidence="2" id="KW-1185">Reference proteome</keyword>
<comment type="caution">
    <text evidence="1">The sequence shown here is derived from an EMBL/GenBank/DDBJ whole genome shotgun (WGS) entry which is preliminary data.</text>
</comment>
<protein>
    <submittedName>
        <fullName evidence="1">Uncharacterized protein</fullName>
    </submittedName>
</protein>
<name>A0ACC3A9W9_9EURO</name>
<proteinExistence type="predicted"/>
<sequence length="570" mass="63793">MRNQAIAATKIWLLLWIPILMLLPAQLAAPLASGAIKWIPSSATFKVPQPVELGKAGNGEGWEDFNNYHTHRLFAVTRSAGLAYFHSNYLFDSERATVLRSYIPQLQGYSVNETFLNSATLPHLAIESFEWISDFTTITSSESRTISSVLLEKSPNLNISQQYNPFQHPSETFVTSTVLALNEPWQKASRNNDSNSNSSEYQYPQPQVLHKSLLLGVFVARNDLDAILTDCHDPSKYFGPIPSGIELYDTYNRNNVLEHCYAFARISFSAGVIQCMNCLMVDDGVVEADLTRQEYRDLKLLADPMVSTAVQMIPEALSYITWMNSTFMPTWQNLDGYAKGIVSLAYQTNWNALQLRLTSPGSTYLANITTSYPVLVAQVNMDRIWVWLALNLLVLPSGALLFAMQTKCRSNVVMQPVIHALMVNSDAVARSENSGSSAYDWRLGKITKEGKERRIRMALAERYRNSSRTQRYISLVFDEDQELPSGTPGLATAPGPNMPTPDREMLLTSLSSSSTTPIYAGTQSPYEENMLPLTAPLNSRPLLASRQGHRYQFSDSDLYLMPQSFTPPTE</sequence>
<accession>A0ACC3A9W9</accession>
<organism evidence="1 2">
    <name type="scientific">Neophaeococcomyces mojaviensis</name>
    <dbReference type="NCBI Taxonomy" id="3383035"/>
    <lineage>
        <taxon>Eukaryota</taxon>
        <taxon>Fungi</taxon>
        <taxon>Dikarya</taxon>
        <taxon>Ascomycota</taxon>
        <taxon>Pezizomycotina</taxon>
        <taxon>Eurotiomycetes</taxon>
        <taxon>Chaetothyriomycetidae</taxon>
        <taxon>Chaetothyriales</taxon>
        <taxon>Chaetothyriales incertae sedis</taxon>
        <taxon>Neophaeococcomyces</taxon>
    </lineage>
</organism>